<feature type="transmembrane region" description="Helical" evidence="5">
    <location>
        <begin position="174"/>
        <end position="198"/>
    </location>
</feature>
<feature type="region of interest" description="Disordered" evidence="4">
    <location>
        <begin position="1"/>
        <end position="128"/>
    </location>
</feature>
<dbReference type="SUPFAM" id="SSF50156">
    <property type="entry name" value="PDZ domain-like"/>
    <property type="match status" value="1"/>
</dbReference>
<dbReference type="PANTHER" id="PTHR43343">
    <property type="entry name" value="PEPTIDASE S12"/>
    <property type="match status" value="1"/>
</dbReference>
<comment type="caution">
    <text evidence="7">The sequence shown here is derived from an EMBL/GenBank/DDBJ whole genome shotgun (WGS) entry which is preliminary data.</text>
</comment>
<dbReference type="RefSeq" id="WP_311422907.1">
    <property type="nucleotide sequence ID" value="NZ_JAVREH010000010.1"/>
</dbReference>
<evidence type="ECO:0000259" key="6">
    <source>
        <dbReference type="PROSITE" id="PS50106"/>
    </source>
</evidence>
<dbReference type="Gene3D" id="2.40.10.10">
    <property type="entry name" value="Trypsin-like serine proteases"/>
    <property type="match status" value="2"/>
</dbReference>
<dbReference type="InterPro" id="IPR001940">
    <property type="entry name" value="Peptidase_S1C"/>
</dbReference>
<dbReference type="Pfam" id="PF13365">
    <property type="entry name" value="Trypsin_2"/>
    <property type="match status" value="1"/>
</dbReference>
<dbReference type="SMART" id="SM00228">
    <property type="entry name" value="PDZ"/>
    <property type="match status" value="1"/>
</dbReference>
<dbReference type="InterPro" id="IPR036034">
    <property type="entry name" value="PDZ_sf"/>
</dbReference>
<keyword evidence="5" id="KW-0812">Transmembrane</keyword>
<feature type="compositionally biased region" description="Basic and acidic residues" evidence="4">
    <location>
        <begin position="26"/>
        <end position="38"/>
    </location>
</feature>
<proteinExistence type="inferred from homology"/>
<organism evidence="7 8">
    <name type="scientific">Jatrophihabitans lederbergiae</name>
    <dbReference type="NCBI Taxonomy" id="3075547"/>
    <lineage>
        <taxon>Bacteria</taxon>
        <taxon>Bacillati</taxon>
        <taxon>Actinomycetota</taxon>
        <taxon>Actinomycetes</taxon>
        <taxon>Jatrophihabitantales</taxon>
        <taxon>Jatrophihabitantaceae</taxon>
        <taxon>Jatrophihabitans</taxon>
    </lineage>
</organism>
<comment type="similarity">
    <text evidence="1">Belongs to the peptidase S1C family.</text>
</comment>
<accession>A0ABU2J9S9</accession>
<dbReference type="EMBL" id="JAVREH010000010">
    <property type="protein sequence ID" value="MDT0261753.1"/>
    <property type="molecule type" value="Genomic_DNA"/>
</dbReference>
<dbReference type="PANTHER" id="PTHR43343:SF3">
    <property type="entry name" value="PROTEASE DO-LIKE 8, CHLOROPLASTIC"/>
    <property type="match status" value="1"/>
</dbReference>
<evidence type="ECO:0000256" key="1">
    <source>
        <dbReference type="ARBA" id="ARBA00010541"/>
    </source>
</evidence>
<dbReference type="Proteomes" id="UP001183176">
    <property type="component" value="Unassembled WGS sequence"/>
</dbReference>
<dbReference type="PRINTS" id="PR00834">
    <property type="entry name" value="PROTEASES2C"/>
</dbReference>
<feature type="domain" description="PDZ" evidence="6">
    <location>
        <begin position="431"/>
        <end position="479"/>
    </location>
</feature>
<evidence type="ECO:0000313" key="8">
    <source>
        <dbReference type="Proteomes" id="UP001183176"/>
    </source>
</evidence>
<sequence length="526" mass="53206">MSDEVDASPFARPGGLQGPFGPRPDQSAEQRGADDPAVSRRPVSPADRDAYGAPNGEPESFAPAPGDRLSPRHEPLRQPVPADLAETFAGNGSGQAFDAAPGDRLTATEPGPGSPWWKTDAATDPWRDPQSPFWIAGPPVYAEDEVIGMAEPPVEEEESEKPPAKRGKRAKFGLAALPLLLVAALVAGAIGGGVGYWLSQRADAVLTDPNLKLAKTDTPANRPPGSVADIAERVSPAVVSIDVRTADAAGSGSGVIIDKTGYILTNNHVVAFGGTPSIRVVFADKSSAPAKVVGTDPRNDLAVIKVAKTSLTVATLGDSDTLAVGDPVVAIGDPLGLRGTVTAGIVSALKRPLRLPGENGEPDAVIDAVQTDASINPGNSGGALVDAAGAVVGINTAIASLGQSASGGQSGNIGVGFAIPINTARGIAEELIHTGKVQHADLGASSRSVTDGSRDGAYLVQIQPGGPADKAGLKEGDVVTLFGQSLIDSGDALTVAVSESKPGTTVTIHYVRGGASAQAKVILGSS</sequence>
<evidence type="ECO:0000256" key="2">
    <source>
        <dbReference type="ARBA" id="ARBA00022670"/>
    </source>
</evidence>
<dbReference type="InterPro" id="IPR051201">
    <property type="entry name" value="Chloro_Bact_Ser_Proteases"/>
</dbReference>
<keyword evidence="8" id="KW-1185">Reference proteome</keyword>
<protein>
    <submittedName>
        <fullName evidence="7">Trypsin-like peptidase domain-containing protein</fullName>
    </submittedName>
</protein>
<dbReference type="SUPFAM" id="SSF50494">
    <property type="entry name" value="Trypsin-like serine proteases"/>
    <property type="match status" value="1"/>
</dbReference>
<reference evidence="8" key="1">
    <citation type="submission" date="2023-07" db="EMBL/GenBank/DDBJ databases">
        <title>30 novel species of actinomycetes from the DSMZ collection.</title>
        <authorList>
            <person name="Nouioui I."/>
        </authorList>
    </citation>
    <scope>NUCLEOTIDE SEQUENCE [LARGE SCALE GENOMIC DNA]</scope>
    <source>
        <strain evidence="8">DSM 44399</strain>
    </source>
</reference>
<keyword evidence="5" id="KW-1133">Transmembrane helix</keyword>
<keyword evidence="3" id="KW-0378">Hydrolase</keyword>
<dbReference type="Gene3D" id="2.30.42.10">
    <property type="match status" value="1"/>
</dbReference>
<dbReference type="PROSITE" id="PS50106">
    <property type="entry name" value="PDZ"/>
    <property type="match status" value="1"/>
</dbReference>
<evidence type="ECO:0000256" key="3">
    <source>
        <dbReference type="ARBA" id="ARBA00022801"/>
    </source>
</evidence>
<evidence type="ECO:0000256" key="5">
    <source>
        <dbReference type="SAM" id="Phobius"/>
    </source>
</evidence>
<evidence type="ECO:0000256" key="4">
    <source>
        <dbReference type="SAM" id="MobiDB-lite"/>
    </source>
</evidence>
<keyword evidence="2" id="KW-0645">Protease</keyword>
<gene>
    <name evidence="7" type="ORF">RM423_10135</name>
</gene>
<dbReference type="InterPro" id="IPR043504">
    <property type="entry name" value="Peptidase_S1_PA_chymotrypsin"/>
</dbReference>
<dbReference type="InterPro" id="IPR001478">
    <property type="entry name" value="PDZ"/>
</dbReference>
<keyword evidence="5" id="KW-0472">Membrane</keyword>
<name>A0ABU2J9S9_9ACTN</name>
<evidence type="ECO:0000313" key="7">
    <source>
        <dbReference type="EMBL" id="MDT0261753.1"/>
    </source>
</evidence>
<dbReference type="Pfam" id="PF13180">
    <property type="entry name" value="PDZ_2"/>
    <property type="match status" value="1"/>
</dbReference>
<dbReference type="InterPro" id="IPR009003">
    <property type="entry name" value="Peptidase_S1_PA"/>
</dbReference>